<dbReference type="Proteomes" id="UP001597115">
    <property type="component" value="Unassembled WGS sequence"/>
</dbReference>
<feature type="transmembrane region" description="Helical" evidence="8">
    <location>
        <begin position="126"/>
        <end position="146"/>
    </location>
</feature>
<gene>
    <name evidence="11" type="ORF">ACFSCW_16345</name>
</gene>
<evidence type="ECO:0000256" key="7">
    <source>
        <dbReference type="ARBA" id="ARBA00023136"/>
    </source>
</evidence>
<keyword evidence="7 8" id="KW-0472">Membrane</keyword>
<feature type="domain" description="Cation efflux protein cytoplasmic" evidence="10">
    <location>
        <begin position="224"/>
        <end position="300"/>
    </location>
</feature>
<dbReference type="NCBIfam" id="TIGR01297">
    <property type="entry name" value="CDF"/>
    <property type="match status" value="1"/>
</dbReference>
<dbReference type="PANTHER" id="PTHR43840">
    <property type="entry name" value="MITOCHONDRIAL METAL TRANSPORTER 1-RELATED"/>
    <property type="match status" value="1"/>
</dbReference>
<dbReference type="Gene3D" id="3.30.70.1350">
    <property type="entry name" value="Cation efflux protein, cytoplasmic domain"/>
    <property type="match status" value="1"/>
</dbReference>
<reference evidence="12" key="1">
    <citation type="journal article" date="2019" name="Int. J. Syst. Evol. Microbiol.">
        <title>The Global Catalogue of Microorganisms (GCM) 10K type strain sequencing project: providing services to taxonomists for standard genome sequencing and annotation.</title>
        <authorList>
            <consortium name="The Broad Institute Genomics Platform"/>
            <consortium name="The Broad Institute Genome Sequencing Center for Infectious Disease"/>
            <person name="Wu L."/>
            <person name="Ma J."/>
        </authorList>
    </citation>
    <scope>NUCLEOTIDE SEQUENCE [LARGE SCALE GENOMIC DNA]</scope>
    <source>
        <strain evidence="12">CGMCC 1.16275</strain>
    </source>
</reference>
<dbReference type="RefSeq" id="WP_380891409.1">
    <property type="nucleotide sequence ID" value="NZ_JBHUDY010000003.1"/>
</dbReference>
<evidence type="ECO:0000259" key="10">
    <source>
        <dbReference type="Pfam" id="PF16916"/>
    </source>
</evidence>
<dbReference type="Gene3D" id="1.20.1510.10">
    <property type="entry name" value="Cation efflux protein transmembrane domain"/>
    <property type="match status" value="1"/>
</dbReference>
<evidence type="ECO:0000256" key="5">
    <source>
        <dbReference type="ARBA" id="ARBA00022692"/>
    </source>
</evidence>
<keyword evidence="3" id="KW-0813">Transport</keyword>
<comment type="similarity">
    <text evidence="2">Belongs to the cation diffusion facilitator (CDF) transporter (TC 2.A.4) family.</text>
</comment>
<evidence type="ECO:0000256" key="3">
    <source>
        <dbReference type="ARBA" id="ARBA00022448"/>
    </source>
</evidence>
<organism evidence="11 12">
    <name type="scientific">Sphingomonas tabacisoli</name>
    <dbReference type="NCBI Taxonomy" id="2249466"/>
    <lineage>
        <taxon>Bacteria</taxon>
        <taxon>Pseudomonadati</taxon>
        <taxon>Pseudomonadota</taxon>
        <taxon>Alphaproteobacteria</taxon>
        <taxon>Sphingomonadales</taxon>
        <taxon>Sphingomonadaceae</taxon>
        <taxon>Sphingomonas</taxon>
    </lineage>
</organism>
<comment type="subcellular location">
    <subcellularLocation>
        <location evidence="1">Membrane</location>
        <topology evidence="1">Multi-pass membrane protein</topology>
    </subcellularLocation>
</comment>
<evidence type="ECO:0000256" key="8">
    <source>
        <dbReference type="SAM" id="Phobius"/>
    </source>
</evidence>
<dbReference type="SUPFAM" id="SSF160240">
    <property type="entry name" value="Cation efflux protein cytoplasmic domain-like"/>
    <property type="match status" value="1"/>
</dbReference>
<dbReference type="InterPro" id="IPR058533">
    <property type="entry name" value="Cation_efflux_TM"/>
</dbReference>
<evidence type="ECO:0000256" key="4">
    <source>
        <dbReference type="ARBA" id="ARBA00022475"/>
    </source>
</evidence>
<keyword evidence="6 8" id="KW-1133">Transmembrane helix</keyword>
<feature type="domain" description="Cation efflux protein transmembrane" evidence="9">
    <location>
        <begin position="26"/>
        <end position="219"/>
    </location>
</feature>
<evidence type="ECO:0000256" key="6">
    <source>
        <dbReference type="ARBA" id="ARBA00022989"/>
    </source>
</evidence>
<evidence type="ECO:0000256" key="2">
    <source>
        <dbReference type="ARBA" id="ARBA00008114"/>
    </source>
</evidence>
<feature type="transmembrane region" description="Helical" evidence="8">
    <location>
        <begin position="50"/>
        <end position="72"/>
    </location>
</feature>
<keyword evidence="12" id="KW-1185">Reference proteome</keyword>
<proteinExistence type="inferred from homology"/>
<dbReference type="EMBL" id="JBHUDY010000003">
    <property type="protein sequence ID" value="MFD1613371.1"/>
    <property type="molecule type" value="Genomic_DNA"/>
</dbReference>
<comment type="caution">
    <text evidence="11">The sequence shown here is derived from an EMBL/GenBank/DDBJ whole genome shotgun (WGS) entry which is preliminary data.</text>
</comment>
<evidence type="ECO:0000259" key="9">
    <source>
        <dbReference type="Pfam" id="PF01545"/>
    </source>
</evidence>
<keyword evidence="4" id="KW-1003">Cell membrane</keyword>
<sequence>MARRPALPVTDARLEQHGSLTARAALASVSMALFLLALKSYAAWATGSVAMLGSLADTAFDVCASLITLYGVRLAAQPADRDHRFGHGKAEALAALVQVALIAVSATGILWRAIDRLRHGGQTQGAEFGIGVSIIAILCTFLLLAYQRRVIARTGSVAIQADNVHYQSDLLLNGSVIVALLLDQFTGLRGADPIFGIGIALWLAWGAWTASSHAIDQLMDREWPEEKRQRFVDLANAQPGFRGIHDLRTRTSGAHDFAQFHAWVDPRMTIAEAHEMVEAAELALETAFPGTEVLIHLDPEGQIDRAGEADEVLRETPET</sequence>
<name>A0ABW4I7D0_9SPHN</name>
<keyword evidence="5 8" id="KW-0812">Transmembrane</keyword>
<dbReference type="Pfam" id="PF01545">
    <property type="entry name" value="Cation_efflux"/>
    <property type="match status" value="1"/>
</dbReference>
<dbReference type="InterPro" id="IPR002524">
    <property type="entry name" value="Cation_efflux"/>
</dbReference>
<dbReference type="InterPro" id="IPR036837">
    <property type="entry name" value="Cation_efflux_CTD_sf"/>
</dbReference>
<dbReference type="InterPro" id="IPR050291">
    <property type="entry name" value="CDF_Transporter"/>
</dbReference>
<dbReference type="Pfam" id="PF16916">
    <property type="entry name" value="ZT_dimer"/>
    <property type="match status" value="1"/>
</dbReference>
<accession>A0ABW4I7D0</accession>
<dbReference type="InterPro" id="IPR027470">
    <property type="entry name" value="Cation_efflux_CTD"/>
</dbReference>
<evidence type="ECO:0000256" key="1">
    <source>
        <dbReference type="ARBA" id="ARBA00004141"/>
    </source>
</evidence>
<evidence type="ECO:0000313" key="11">
    <source>
        <dbReference type="EMBL" id="MFD1613371.1"/>
    </source>
</evidence>
<dbReference type="InterPro" id="IPR027469">
    <property type="entry name" value="Cation_efflux_TMD_sf"/>
</dbReference>
<dbReference type="SUPFAM" id="SSF161111">
    <property type="entry name" value="Cation efflux protein transmembrane domain-like"/>
    <property type="match status" value="1"/>
</dbReference>
<dbReference type="PANTHER" id="PTHR43840:SF41">
    <property type="entry name" value="CATION-EFFLUX PUMP FIEF"/>
    <property type="match status" value="1"/>
</dbReference>
<protein>
    <submittedName>
        <fullName evidence="11">Cation diffusion facilitator family transporter</fullName>
    </submittedName>
</protein>
<feature type="transmembrane region" description="Helical" evidence="8">
    <location>
        <begin position="20"/>
        <end position="38"/>
    </location>
</feature>
<feature type="transmembrane region" description="Helical" evidence="8">
    <location>
        <begin position="93"/>
        <end position="114"/>
    </location>
</feature>
<evidence type="ECO:0000313" key="12">
    <source>
        <dbReference type="Proteomes" id="UP001597115"/>
    </source>
</evidence>